<keyword evidence="8" id="KW-0735">Signal-anchor</keyword>
<keyword evidence="13" id="KW-0325">Glycoprotein</keyword>
<evidence type="ECO:0000313" key="15">
    <source>
        <dbReference type="EMBL" id="RUR84106.1"/>
    </source>
</evidence>
<dbReference type="Pfam" id="PF02485">
    <property type="entry name" value="Branch"/>
    <property type="match status" value="1"/>
</dbReference>
<reference evidence="15 16" key="1">
    <citation type="journal article" date="2019" name="Genome Biol. Evol.">
        <title>Day and night: Metabolic profiles and evolutionary relationships of six axenic non-marine cyanobacteria.</title>
        <authorList>
            <person name="Will S.E."/>
            <person name="Henke P."/>
            <person name="Boedeker C."/>
            <person name="Huang S."/>
            <person name="Brinkmann H."/>
            <person name="Rohde M."/>
            <person name="Jarek M."/>
            <person name="Friedl T."/>
            <person name="Seufert S."/>
            <person name="Schumacher M."/>
            <person name="Overmann J."/>
            <person name="Neumann-Schaal M."/>
            <person name="Petersen J."/>
        </authorList>
    </citation>
    <scope>NUCLEOTIDE SEQUENCE [LARGE SCALE GENOMIC DNA]</scope>
    <source>
        <strain evidence="15 16">PCC 6912</strain>
    </source>
</reference>
<keyword evidence="11" id="KW-0472">Membrane</keyword>
<dbReference type="GO" id="GO:0030158">
    <property type="term" value="F:protein xylosyltransferase activity"/>
    <property type="evidence" value="ECO:0007669"/>
    <property type="project" value="InterPro"/>
</dbReference>
<evidence type="ECO:0000256" key="13">
    <source>
        <dbReference type="ARBA" id="ARBA00023180"/>
    </source>
</evidence>
<keyword evidence="12" id="KW-1015">Disulfide bond</keyword>
<evidence type="ECO:0000256" key="4">
    <source>
        <dbReference type="ARBA" id="ARBA00022679"/>
    </source>
</evidence>
<evidence type="ECO:0000256" key="10">
    <source>
        <dbReference type="ARBA" id="ARBA00023034"/>
    </source>
</evidence>
<dbReference type="Proteomes" id="UP000268857">
    <property type="component" value="Unassembled WGS sequence"/>
</dbReference>
<organism evidence="15 16">
    <name type="scientific">Chlorogloeopsis fritschii PCC 6912</name>
    <dbReference type="NCBI Taxonomy" id="211165"/>
    <lineage>
        <taxon>Bacteria</taxon>
        <taxon>Bacillati</taxon>
        <taxon>Cyanobacteriota</taxon>
        <taxon>Cyanophyceae</taxon>
        <taxon>Nostocales</taxon>
        <taxon>Chlorogloeopsidaceae</taxon>
        <taxon>Chlorogloeopsis</taxon>
    </lineage>
</organism>
<evidence type="ECO:0000256" key="11">
    <source>
        <dbReference type="ARBA" id="ARBA00023136"/>
    </source>
</evidence>
<dbReference type="GO" id="GO:0016020">
    <property type="term" value="C:membrane"/>
    <property type="evidence" value="ECO:0007669"/>
    <property type="project" value="InterPro"/>
</dbReference>
<evidence type="ECO:0000256" key="6">
    <source>
        <dbReference type="ARBA" id="ARBA00022723"/>
    </source>
</evidence>
<evidence type="ECO:0000256" key="9">
    <source>
        <dbReference type="ARBA" id="ARBA00022989"/>
    </source>
</evidence>
<keyword evidence="7" id="KW-0256">Endoplasmic reticulum</keyword>
<dbReference type="AlphaFoldDB" id="A0A3S0Y4K6"/>
<dbReference type="GO" id="GO:0050650">
    <property type="term" value="P:chondroitin sulfate proteoglycan biosynthetic process"/>
    <property type="evidence" value="ECO:0007669"/>
    <property type="project" value="TreeGrafter"/>
</dbReference>
<dbReference type="EMBL" id="RSCJ01000005">
    <property type="protein sequence ID" value="RUR84106.1"/>
    <property type="molecule type" value="Genomic_DNA"/>
</dbReference>
<proteinExistence type="predicted"/>
<evidence type="ECO:0000256" key="7">
    <source>
        <dbReference type="ARBA" id="ARBA00022824"/>
    </source>
</evidence>
<evidence type="ECO:0000256" key="3">
    <source>
        <dbReference type="ARBA" id="ARBA00022676"/>
    </source>
</evidence>
<protein>
    <recommendedName>
        <fullName evidence="14">Peptide O-xylosyltransferase</fullName>
    </recommendedName>
</protein>
<keyword evidence="3" id="KW-0328">Glycosyltransferase</keyword>
<evidence type="ECO:0000256" key="1">
    <source>
        <dbReference type="ARBA" id="ARBA00004323"/>
    </source>
</evidence>
<evidence type="ECO:0000313" key="16">
    <source>
        <dbReference type="Proteomes" id="UP000268857"/>
    </source>
</evidence>
<keyword evidence="16" id="KW-1185">Reference proteome</keyword>
<dbReference type="RefSeq" id="WP_016873519.1">
    <property type="nucleotide sequence ID" value="NZ_AJLN01000045.1"/>
</dbReference>
<dbReference type="InterPro" id="IPR003406">
    <property type="entry name" value="Glyco_trans_14"/>
</dbReference>
<sequence>MKIIYLIHTHKDLEQIYRLVKIIKSSSPESYIIVIHNFKYSILDVEFLESLPKVKILKSSERKLGSFSLVQEYLDVLDWVFSQNIEFDWLINLTGQDYPTQPLPQIEKFLAETEFDGFLEYFDALSDFEQNTWKRGEGFDRYLYSYWWFYGYLQRWQRAFLKLPREIINSIQPFIRIKTQYSLMVGIRSTNLPFNDSFLCYAGSYFHTLSQNCIQYLYEFAQKNPDLVNYYKKTYLPDESFIQAILVNSKLFNLCNDNKRYMDYRKGLPYDGCRKLSSEDYPILCKDDIHFARKFDIKYDSKILDMLDARILNT</sequence>
<comment type="caution">
    <text evidence="15">The sequence shown here is derived from an EMBL/GenBank/DDBJ whole genome shotgun (WGS) entry which is preliminary data.</text>
</comment>
<evidence type="ECO:0000256" key="5">
    <source>
        <dbReference type="ARBA" id="ARBA00022692"/>
    </source>
</evidence>
<evidence type="ECO:0000256" key="8">
    <source>
        <dbReference type="ARBA" id="ARBA00022968"/>
    </source>
</evidence>
<dbReference type="PANTHER" id="PTHR46025:SF3">
    <property type="entry name" value="XYLOSYLTRANSFERASE OXT"/>
    <property type="match status" value="1"/>
</dbReference>
<dbReference type="OrthoDB" id="7943907at2"/>
<evidence type="ECO:0000256" key="12">
    <source>
        <dbReference type="ARBA" id="ARBA00023157"/>
    </source>
</evidence>
<evidence type="ECO:0000256" key="14">
    <source>
        <dbReference type="ARBA" id="ARBA00042865"/>
    </source>
</evidence>
<dbReference type="STRING" id="211165.GCA_000317285_00961"/>
<keyword evidence="5" id="KW-0812">Transmembrane</keyword>
<dbReference type="InterPro" id="IPR043538">
    <property type="entry name" value="XYLT"/>
</dbReference>
<comment type="subcellular location">
    <subcellularLocation>
        <location evidence="2">Endoplasmic reticulum membrane</location>
        <topology evidence="2">Single-pass type II membrane protein</topology>
    </subcellularLocation>
    <subcellularLocation>
        <location evidence="1">Golgi apparatus membrane</location>
        <topology evidence="1">Single-pass type II membrane protein</topology>
    </subcellularLocation>
</comment>
<dbReference type="GO" id="GO:0046872">
    <property type="term" value="F:metal ion binding"/>
    <property type="evidence" value="ECO:0007669"/>
    <property type="project" value="UniProtKB-KW"/>
</dbReference>
<keyword evidence="9" id="KW-1133">Transmembrane helix</keyword>
<evidence type="ECO:0000256" key="2">
    <source>
        <dbReference type="ARBA" id="ARBA00004648"/>
    </source>
</evidence>
<gene>
    <name evidence="15" type="ORF">PCC6912_17000</name>
</gene>
<keyword evidence="10" id="KW-0333">Golgi apparatus</keyword>
<name>A0A3S0Y4K6_CHLFR</name>
<dbReference type="GO" id="GO:0015012">
    <property type="term" value="P:heparan sulfate proteoglycan biosynthetic process"/>
    <property type="evidence" value="ECO:0007669"/>
    <property type="project" value="TreeGrafter"/>
</dbReference>
<keyword evidence="4 15" id="KW-0808">Transferase</keyword>
<keyword evidence="6" id="KW-0479">Metal-binding</keyword>
<accession>A0A3S0Y4K6</accession>
<dbReference type="PANTHER" id="PTHR46025">
    <property type="entry name" value="XYLOSYLTRANSFERASE OXT"/>
    <property type="match status" value="1"/>
</dbReference>